<dbReference type="EMBL" id="FNHU01000003">
    <property type="protein sequence ID" value="SDM53134.1"/>
    <property type="molecule type" value="Genomic_DNA"/>
</dbReference>
<evidence type="ECO:0000313" key="2">
    <source>
        <dbReference type="Proteomes" id="UP000199671"/>
    </source>
</evidence>
<gene>
    <name evidence="1" type="ORF">SAMN04487766_103209</name>
</gene>
<proteinExistence type="predicted"/>
<evidence type="ECO:0000313" key="1">
    <source>
        <dbReference type="EMBL" id="SDM53134.1"/>
    </source>
</evidence>
<accession>A0A1G9U0F6</accession>
<dbReference type="AlphaFoldDB" id="A0A1G9U0F6"/>
<organism evidence="1 2">
    <name type="scientific">Actinomyces ruminicola</name>
    <dbReference type="NCBI Taxonomy" id="332524"/>
    <lineage>
        <taxon>Bacteria</taxon>
        <taxon>Bacillati</taxon>
        <taxon>Actinomycetota</taxon>
        <taxon>Actinomycetes</taxon>
        <taxon>Actinomycetales</taxon>
        <taxon>Actinomycetaceae</taxon>
        <taxon>Actinomyces</taxon>
    </lineage>
</organism>
<name>A0A1G9U0F6_9ACTO</name>
<protein>
    <submittedName>
        <fullName evidence="1">Transcriptional regulator, AbiEi antitoxin, Type IV TA system</fullName>
    </submittedName>
</protein>
<dbReference type="Proteomes" id="UP000199671">
    <property type="component" value="Unassembled WGS sequence"/>
</dbReference>
<dbReference type="RefSeq" id="WP_092608561.1">
    <property type="nucleotide sequence ID" value="NZ_FNHU01000003.1"/>
</dbReference>
<sequence>MDAYPTPPSLPPVTLSAASNLRHLPRRPELIRLMRGVYYRPSEAVEVWQQQLEASLARCRGAWETRRSTVALTHESAALLHGLWVRDPEPDVWTALPRRPSSATLVLPGLDFRRGRPPRPRSAGAGRRLTRLRRRRLVIPAEQLVAIQGIVVTDLLRTAVDCAFDLPACQSITIVDSAMRALVRPDRRDPAESRRRWEEVRARLLQAVMDQGPRRGAARARAVAQIASPFSESPGESVVRWQVEAFGLPSAVLQQRIDIPSQSRSFFLDLAWPALRIAAEYDGRDKYLVTGTTWDEKVRQDLIQESSGWTFKRFTAGHLRDPTRLGQDVLAMFPATVVAKARRRPALWD</sequence>
<dbReference type="OrthoDB" id="3258696at2"/>
<reference evidence="1 2" key="1">
    <citation type="submission" date="2016-10" db="EMBL/GenBank/DDBJ databases">
        <authorList>
            <person name="de Groot N.N."/>
        </authorList>
    </citation>
    <scope>NUCLEOTIDE SEQUENCE [LARGE SCALE GENOMIC DNA]</scope>
    <source>
        <strain evidence="1 2">KPR-7B</strain>
    </source>
</reference>